<reference evidence="2" key="1">
    <citation type="submission" date="2016-12" db="EMBL/GenBank/DDBJ databases">
        <title>Comparative genomics of four Isosphaeraceae planctomycetes: a common pool of plasmids and glycoside hydrolase genes.</title>
        <authorList>
            <person name="Ivanova A."/>
        </authorList>
    </citation>
    <scope>NUCLEOTIDE SEQUENCE [LARGE SCALE GENOMIC DNA]</scope>
    <source>
        <strain evidence="2">PX4</strain>
    </source>
</reference>
<dbReference type="EMBL" id="CP019082">
    <property type="protein sequence ID" value="APW62301.1"/>
    <property type="molecule type" value="Genomic_DNA"/>
</dbReference>
<dbReference type="AlphaFoldDB" id="A0A1U7CTP6"/>
<dbReference type="KEGG" id="pbor:BSF38_03840"/>
<proteinExistence type="predicted"/>
<sequence length="256" mass="29386">MPSPFPGMNPWIEQEGIWVDFHAAFIPAIRRQLAQQVLPKYIVLMEEQVSIHEVPASRVRSMRPDLAITRPERGREPRAAVGVAEIEAPYHPSLPEEEVERQPYLEIRDRENRELVTVIELLSPSNKRPGEDRWKDLEKRRAVRRGTAHLVEIDLLRGYPPMPLEDRPECDYSVLVSRAERRPVVDFWPIDVRDRLPVVPIPLRSPDGDAQVDLQAALDQVYDDAGYVHFIYQGNPNPALAPEDAEWAESFLPEVS</sequence>
<dbReference type="OrthoDB" id="272536at2"/>
<evidence type="ECO:0000313" key="1">
    <source>
        <dbReference type="EMBL" id="APW62301.1"/>
    </source>
</evidence>
<evidence type="ECO:0000313" key="2">
    <source>
        <dbReference type="Proteomes" id="UP000186309"/>
    </source>
</evidence>
<name>A0A1U7CTP6_9BACT</name>
<dbReference type="RefSeq" id="WP_076348304.1">
    <property type="nucleotide sequence ID" value="NZ_CP019082.1"/>
</dbReference>
<keyword evidence="2" id="KW-1185">Reference proteome</keyword>
<protein>
    <recommendedName>
        <fullName evidence="3">DUF4058 family protein</fullName>
    </recommendedName>
</protein>
<dbReference type="InterPro" id="IPR025132">
    <property type="entry name" value="DUF4058"/>
</dbReference>
<dbReference type="Proteomes" id="UP000186309">
    <property type="component" value="Chromosome"/>
</dbReference>
<dbReference type="STRING" id="1387353.BSF38_03840"/>
<dbReference type="Pfam" id="PF13267">
    <property type="entry name" value="DUF4058"/>
    <property type="match status" value="1"/>
</dbReference>
<evidence type="ECO:0008006" key="3">
    <source>
        <dbReference type="Google" id="ProtNLM"/>
    </source>
</evidence>
<organism evidence="1 2">
    <name type="scientific">Paludisphaera borealis</name>
    <dbReference type="NCBI Taxonomy" id="1387353"/>
    <lineage>
        <taxon>Bacteria</taxon>
        <taxon>Pseudomonadati</taxon>
        <taxon>Planctomycetota</taxon>
        <taxon>Planctomycetia</taxon>
        <taxon>Isosphaerales</taxon>
        <taxon>Isosphaeraceae</taxon>
        <taxon>Paludisphaera</taxon>
    </lineage>
</organism>
<gene>
    <name evidence="1" type="ORF">BSF38_03840</name>
</gene>
<accession>A0A1U7CTP6</accession>